<dbReference type="RefSeq" id="WP_379805757.1">
    <property type="nucleotide sequence ID" value="NZ_JBHUOL010000012.1"/>
</dbReference>
<keyword evidence="2" id="KW-1185">Reference proteome</keyword>
<dbReference type="InterPro" id="IPR038604">
    <property type="entry name" value="HopJ_sf"/>
</dbReference>
<dbReference type="Pfam" id="PF08888">
    <property type="entry name" value="HopJ"/>
    <property type="match status" value="1"/>
</dbReference>
<evidence type="ECO:0000313" key="2">
    <source>
        <dbReference type="Proteomes" id="UP001597549"/>
    </source>
</evidence>
<organism evidence="1 2">
    <name type="scientific">Flavobacterium ardleyense</name>
    <dbReference type="NCBI Taxonomy" id="2038737"/>
    <lineage>
        <taxon>Bacteria</taxon>
        <taxon>Pseudomonadati</taxon>
        <taxon>Bacteroidota</taxon>
        <taxon>Flavobacteriia</taxon>
        <taxon>Flavobacteriales</taxon>
        <taxon>Flavobacteriaceae</taxon>
        <taxon>Flavobacterium</taxon>
    </lineage>
</organism>
<dbReference type="EMBL" id="JBHUOL010000012">
    <property type="protein sequence ID" value="MFD2908331.1"/>
    <property type="molecule type" value="Genomic_DNA"/>
</dbReference>
<comment type="caution">
    <text evidence="1">The sequence shown here is derived from an EMBL/GenBank/DDBJ whole genome shotgun (WGS) entry which is preliminary data.</text>
</comment>
<name>A0ABW5Z8B9_9FLAO</name>
<dbReference type="InterPro" id="IPR014984">
    <property type="entry name" value="HopJ"/>
</dbReference>
<evidence type="ECO:0000313" key="1">
    <source>
        <dbReference type="EMBL" id="MFD2908331.1"/>
    </source>
</evidence>
<reference evidence="2" key="1">
    <citation type="journal article" date="2019" name="Int. J. Syst. Evol. Microbiol.">
        <title>The Global Catalogue of Microorganisms (GCM) 10K type strain sequencing project: providing services to taxonomists for standard genome sequencing and annotation.</title>
        <authorList>
            <consortium name="The Broad Institute Genomics Platform"/>
            <consortium name="The Broad Institute Genome Sequencing Center for Infectious Disease"/>
            <person name="Wu L."/>
            <person name="Ma J."/>
        </authorList>
    </citation>
    <scope>NUCLEOTIDE SEQUENCE [LARGE SCALE GENOMIC DNA]</scope>
    <source>
        <strain evidence="2">KCTC 52644</strain>
    </source>
</reference>
<dbReference type="Gene3D" id="3.20.160.10">
    <property type="entry name" value="vpa0580 domain like"/>
    <property type="match status" value="1"/>
</dbReference>
<protein>
    <submittedName>
        <fullName evidence="1">HopJ type III effector protein</fullName>
    </submittedName>
</protein>
<dbReference type="Proteomes" id="UP001597549">
    <property type="component" value="Unassembled WGS sequence"/>
</dbReference>
<accession>A0ABW5Z8B9</accession>
<gene>
    <name evidence="1" type="ORF">ACFSX9_06245</name>
</gene>
<proteinExistence type="predicted"/>
<sequence length="113" mass="12827">MTVSILKEKVQNSEVLVFSEVIHSIESYYSFTPTSFTNGELSNEAGTNNGSCKVFSFAKEHNLDVSETLFMFGEHYQKVLQTPNEDDHQNIRNFIKSGWKGVRFSGNALELKK</sequence>